<dbReference type="PANTHER" id="PTHR22960:SF0">
    <property type="entry name" value="MOLYBDENUM COFACTOR BIOSYNTHESIS PROTEIN 1"/>
    <property type="match status" value="1"/>
</dbReference>
<name>A0ABN8S0E8_9CNID</name>
<dbReference type="InterPro" id="IPR058240">
    <property type="entry name" value="rSAM_sf"/>
</dbReference>
<keyword evidence="2" id="KW-0501">Molybdenum cofactor biosynthesis</keyword>
<evidence type="ECO:0008006" key="5">
    <source>
        <dbReference type="Google" id="ProtNLM"/>
    </source>
</evidence>
<evidence type="ECO:0000313" key="3">
    <source>
        <dbReference type="EMBL" id="CAH3184899.1"/>
    </source>
</evidence>
<evidence type="ECO:0000313" key="4">
    <source>
        <dbReference type="Proteomes" id="UP001159427"/>
    </source>
</evidence>
<protein>
    <recommendedName>
        <fullName evidence="5">Radical SAM core domain-containing protein</fullName>
    </recommendedName>
</protein>
<comment type="caution">
    <text evidence="3">The sequence shown here is derived from an EMBL/GenBank/DDBJ whole genome shotgun (WGS) entry which is preliminary data.</text>
</comment>
<organism evidence="3 4">
    <name type="scientific">Porites evermanni</name>
    <dbReference type="NCBI Taxonomy" id="104178"/>
    <lineage>
        <taxon>Eukaryota</taxon>
        <taxon>Metazoa</taxon>
        <taxon>Cnidaria</taxon>
        <taxon>Anthozoa</taxon>
        <taxon>Hexacorallia</taxon>
        <taxon>Scleractinia</taxon>
        <taxon>Fungiina</taxon>
        <taxon>Poritidae</taxon>
        <taxon>Porites</taxon>
    </lineage>
</organism>
<evidence type="ECO:0000256" key="1">
    <source>
        <dbReference type="ARBA" id="ARBA00005046"/>
    </source>
</evidence>
<dbReference type="PANTHER" id="PTHR22960">
    <property type="entry name" value="MOLYBDOPTERIN COFACTOR SYNTHESIS PROTEIN A"/>
    <property type="match status" value="1"/>
</dbReference>
<dbReference type="EMBL" id="CALNXI010002222">
    <property type="protein sequence ID" value="CAH3184899.1"/>
    <property type="molecule type" value="Genomic_DNA"/>
</dbReference>
<dbReference type="SUPFAM" id="SSF102114">
    <property type="entry name" value="Radical SAM enzymes"/>
    <property type="match status" value="1"/>
</dbReference>
<reference evidence="3 4" key="1">
    <citation type="submission" date="2022-05" db="EMBL/GenBank/DDBJ databases">
        <authorList>
            <consortium name="Genoscope - CEA"/>
            <person name="William W."/>
        </authorList>
    </citation>
    <scope>NUCLEOTIDE SEQUENCE [LARGE SCALE GENOMIC DNA]</scope>
</reference>
<sequence>MPEDGVNLTPNDELLKTDEIIALARLFVKEGVDKIRLTGGEPLVRKDIVELCAEGFGSGGPIGQ</sequence>
<gene>
    <name evidence="3" type="ORF">PEVE_00015801</name>
</gene>
<dbReference type="Gene3D" id="3.20.20.70">
    <property type="entry name" value="Aldolase class I"/>
    <property type="match status" value="1"/>
</dbReference>
<feature type="non-terminal residue" evidence="3">
    <location>
        <position position="64"/>
    </location>
</feature>
<comment type="pathway">
    <text evidence="1">Cofactor biosynthesis; molybdopterin biosynthesis.</text>
</comment>
<accession>A0ABN8S0E8</accession>
<dbReference type="InterPro" id="IPR013785">
    <property type="entry name" value="Aldolase_TIM"/>
</dbReference>
<proteinExistence type="predicted"/>
<dbReference type="InterPro" id="IPR050105">
    <property type="entry name" value="MoCo_biosynth_MoaA/MoaC"/>
</dbReference>
<evidence type="ECO:0000256" key="2">
    <source>
        <dbReference type="ARBA" id="ARBA00023150"/>
    </source>
</evidence>
<dbReference type="Proteomes" id="UP001159427">
    <property type="component" value="Unassembled WGS sequence"/>
</dbReference>
<keyword evidence="4" id="KW-1185">Reference proteome</keyword>